<organism evidence="2">
    <name type="scientific">Salvia splendens</name>
    <name type="common">Scarlet sage</name>
    <dbReference type="NCBI Taxonomy" id="180675"/>
    <lineage>
        <taxon>Eukaryota</taxon>
        <taxon>Viridiplantae</taxon>
        <taxon>Streptophyta</taxon>
        <taxon>Embryophyta</taxon>
        <taxon>Tracheophyta</taxon>
        <taxon>Spermatophyta</taxon>
        <taxon>Magnoliopsida</taxon>
        <taxon>eudicotyledons</taxon>
        <taxon>Gunneridae</taxon>
        <taxon>Pentapetalae</taxon>
        <taxon>asterids</taxon>
        <taxon>lamiids</taxon>
        <taxon>Lamiales</taxon>
        <taxon>Lamiaceae</taxon>
        <taxon>Nepetoideae</taxon>
        <taxon>Mentheae</taxon>
        <taxon>Salviinae</taxon>
        <taxon>Salvia</taxon>
        <taxon>Salvia subgen. Calosphace</taxon>
        <taxon>core Calosphace</taxon>
    </lineage>
</organism>
<gene>
    <name evidence="2" type="ORF">SASPL_125961</name>
</gene>
<evidence type="ECO:0000313" key="3">
    <source>
        <dbReference type="Proteomes" id="UP000298416"/>
    </source>
</evidence>
<reference evidence="2" key="1">
    <citation type="submission" date="2018-01" db="EMBL/GenBank/DDBJ databases">
        <authorList>
            <person name="Mao J.F."/>
        </authorList>
    </citation>
    <scope>NUCLEOTIDE SEQUENCE</scope>
    <source>
        <strain evidence="2">Huo1</strain>
        <tissue evidence="2">Leaf</tissue>
    </source>
</reference>
<keyword evidence="1" id="KW-0812">Transmembrane</keyword>
<protein>
    <submittedName>
        <fullName evidence="2">Uncharacterized protein</fullName>
    </submittedName>
</protein>
<evidence type="ECO:0000256" key="1">
    <source>
        <dbReference type="SAM" id="Phobius"/>
    </source>
</evidence>
<evidence type="ECO:0000313" key="2">
    <source>
        <dbReference type="EMBL" id="KAG6413253.1"/>
    </source>
</evidence>
<sequence length="115" mass="13316">MQSCENAKLFELIEYEIDFRDGEGRRARKKEARKLECLAEFQALSAQSFWGWNAGRDIGFSYNLIVVVPDYVVVIFGAAVSHVIGRFKLMPLLMEALALWHRRQILRLARVNLIM</sequence>
<reference evidence="2" key="2">
    <citation type="submission" date="2020-08" db="EMBL/GenBank/DDBJ databases">
        <title>Plant Genome Project.</title>
        <authorList>
            <person name="Zhang R.-G."/>
        </authorList>
    </citation>
    <scope>NUCLEOTIDE SEQUENCE</scope>
    <source>
        <strain evidence="2">Huo1</strain>
        <tissue evidence="2">Leaf</tissue>
    </source>
</reference>
<accession>A0A8X8XJW5</accession>
<keyword evidence="1" id="KW-1133">Transmembrane helix</keyword>
<name>A0A8X8XJW5_SALSN</name>
<keyword evidence="1" id="KW-0472">Membrane</keyword>
<feature type="transmembrane region" description="Helical" evidence="1">
    <location>
        <begin position="60"/>
        <end position="84"/>
    </location>
</feature>
<proteinExistence type="predicted"/>
<dbReference type="AlphaFoldDB" id="A0A8X8XJW5"/>
<dbReference type="EMBL" id="PNBA02000009">
    <property type="protein sequence ID" value="KAG6413253.1"/>
    <property type="molecule type" value="Genomic_DNA"/>
</dbReference>
<keyword evidence="3" id="KW-1185">Reference proteome</keyword>
<comment type="caution">
    <text evidence="2">The sequence shown here is derived from an EMBL/GenBank/DDBJ whole genome shotgun (WGS) entry which is preliminary data.</text>
</comment>
<dbReference type="Proteomes" id="UP000298416">
    <property type="component" value="Unassembled WGS sequence"/>
</dbReference>